<name>A0A0R3UKK6_MESCO</name>
<organism evidence="3">
    <name type="scientific">Mesocestoides corti</name>
    <name type="common">Flatworm</name>
    <dbReference type="NCBI Taxonomy" id="53468"/>
    <lineage>
        <taxon>Eukaryota</taxon>
        <taxon>Metazoa</taxon>
        <taxon>Spiralia</taxon>
        <taxon>Lophotrochozoa</taxon>
        <taxon>Platyhelminthes</taxon>
        <taxon>Cestoda</taxon>
        <taxon>Eucestoda</taxon>
        <taxon>Cyclophyllidea</taxon>
        <taxon>Mesocestoididae</taxon>
        <taxon>Mesocestoides</taxon>
    </lineage>
</organism>
<reference evidence="3" key="2">
    <citation type="submission" date="2019-11" db="UniProtKB">
        <authorList>
            <consortium name="WormBaseParasite"/>
        </authorList>
    </citation>
    <scope>IDENTIFICATION</scope>
</reference>
<evidence type="ECO:0000313" key="1">
    <source>
        <dbReference type="EMBL" id="VDD82131.1"/>
    </source>
</evidence>
<accession>A0A0R3UKK6</accession>
<proteinExistence type="predicted"/>
<gene>
    <name evidence="1" type="ORF">MCOS_LOCUS8134</name>
</gene>
<dbReference type="Proteomes" id="UP000267029">
    <property type="component" value="Unassembled WGS sequence"/>
</dbReference>
<protein>
    <submittedName>
        <fullName evidence="3">Secreted protein</fullName>
    </submittedName>
</protein>
<evidence type="ECO:0000313" key="3">
    <source>
        <dbReference type="WBParaSite" id="MCU_005241-RA"/>
    </source>
</evidence>
<sequence>MVWQTDCLVALRYSHFSPALDSMATVSWAHLNSGRLDSLNRLLGLRSRRSLEEPRFQSSVDQFMQVEVACNWTALTVGTPLPILTC</sequence>
<dbReference type="AlphaFoldDB" id="A0A0R3UKK6"/>
<reference evidence="1 2" key="1">
    <citation type="submission" date="2018-10" db="EMBL/GenBank/DDBJ databases">
        <authorList>
            <consortium name="Pathogen Informatics"/>
        </authorList>
    </citation>
    <scope>NUCLEOTIDE SEQUENCE [LARGE SCALE GENOMIC DNA]</scope>
</reference>
<keyword evidence="2" id="KW-1185">Reference proteome</keyword>
<dbReference type="WBParaSite" id="MCU_005241-RA">
    <property type="protein sequence ID" value="MCU_005241-RA"/>
    <property type="gene ID" value="MCU_005241"/>
</dbReference>
<evidence type="ECO:0000313" key="2">
    <source>
        <dbReference type="Proteomes" id="UP000267029"/>
    </source>
</evidence>
<dbReference type="EMBL" id="UXSR01005458">
    <property type="protein sequence ID" value="VDD82131.1"/>
    <property type="molecule type" value="Genomic_DNA"/>
</dbReference>